<dbReference type="EMBL" id="MWBQ01000174">
    <property type="protein sequence ID" value="OQA55143.1"/>
    <property type="molecule type" value="Genomic_DNA"/>
</dbReference>
<reference evidence="1" key="1">
    <citation type="submission" date="2017-02" db="EMBL/GenBank/DDBJ databases">
        <title>Delving into the versatile metabolic prowess of the omnipresent phylum Bacteroidetes.</title>
        <authorList>
            <person name="Nobu M.K."/>
            <person name="Mei R."/>
            <person name="Narihiro T."/>
            <person name="Kuroda K."/>
            <person name="Liu W.-T."/>
        </authorList>
    </citation>
    <scope>NUCLEOTIDE SEQUENCE</scope>
    <source>
        <strain evidence="1">ADurb.Bin276</strain>
    </source>
</reference>
<dbReference type="AlphaFoldDB" id="A0A1V5SLM8"/>
<name>A0A1V5SLM8_9BACT</name>
<organism evidence="1">
    <name type="scientific">Candidatus Atribacter allofermentans</name>
    <dbReference type="NCBI Taxonomy" id="1852833"/>
    <lineage>
        <taxon>Bacteria</taxon>
        <taxon>Pseudomonadati</taxon>
        <taxon>Atribacterota</taxon>
        <taxon>Atribacteria</taxon>
        <taxon>Atribacterales</taxon>
        <taxon>Atribacteraceae</taxon>
        <taxon>Atribacter</taxon>
    </lineage>
</organism>
<dbReference type="Proteomes" id="UP000485569">
    <property type="component" value="Unassembled WGS sequence"/>
</dbReference>
<comment type="caution">
    <text evidence="1">The sequence shown here is derived from an EMBL/GenBank/DDBJ whole genome shotgun (WGS) entry which is preliminary data.</text>
</comment>
<accession>A0A1V5SLM8</accession>
<proteinExistence type="predicted"/>
<sequence length="91" mass="10691">MAGRVPLIRHPEPSFFEGVRISSFNYFKKILKEIATSFIQRTVELLVMTVLDRYFHDSLVPFYGLRIFPFCLNYFSNRKIIAPIEMVTSII</sequence>
<gene>
    <name evidence="1" type="ORF">BWY41_01754</name>
</gene>
<evidence type="ECO:0000313" key="1">
    <source>
        <dbReference type="EMBL" id="OQA55143.1"/>
    </source>
</evidence>
<protein>
    <submittedName>
        <fullName evidence="1">Uncharacterized protein</fullName>
    </submittedName>
</protein>